<sequence length="115" mass="13098">MPGNNFMNVTTVKKLVIPGQYLAFVGDVTGKHASLYRSLFPCCVKKKDGSDKLLIVPRCSRHNAKKHFLCFPYSQKDDLTQELGHKNLWDPYSRFLPSDVRIMAEHPLDIHVLNG</sequence>
<organism evidence="1 2">
    <name type="scientific">Daphnia magna</name>
    <dbReference type="NCBI Taxonomy" id="35525"/>
    <lineage>
        <taxon>Eukaryota</taxon>
        <taxon>Metazoa</taxon>
        <taxon>Ecdysozoa</taxon>
        <taxon>Arthropoda</taxon>
        <taxon>Crustacea</taxon>
        <taxon>Branchiopoda</taxon>
        <taxon>Diplostraca</taxon>
        <taxon>Cladocera</taxon>
        <taxon>Anomopoda</taxon>
        <taxon>Daphniidae</taxon>
        <taxon>Daphnia</taxon>
    </lineage>
</organism>
<proteinExistence type="predicted"/>
<evidence type="ECO:0000313" key="2">
    <source>
        <dbReference type="Proteomes" id="UP001234178"/>
    </source>
</evidence>
<dbReference type="EMBL" id="JAOYFB010000002">
    <property type="protein sequence ID" value="KAK4006437.1"/>
    <property type="molecule type" value="Genomic_DNA"/>
</dbReference>
<name>A0ABQ9Z0J5_9CRUS</name>
<dbReference type="Proteomes" id="UP001234178">
    <property type="component" value="Unassembled WGS sequence"/>
</dbReference>
<reference evidence="1 2" key="1">
    <citation type="journal article" date="2023" name="Nucleic Acids Res.">
        <title>The hologenome of Daphnia magna reveals possible DNA methylation and microbiome-mediated evolution of the host genome.</title>
        <authorList>
            <person name="Chaturvedi A."/>
            <person name="Li X."/>
            <person name="Dhandapani V."/>
            <person name="Marshall H."/>
            <person name="Kissane S."/>
            <person name="Cuenca-Cambronero M."/>
            <person name="Asole G."/>
            <person name="Calvet F."/>
            <person name="Ruiz-Romero M."/>
            <person name="Marangio P."/>
            <person name="Guigo R."/>
            <person name="Rago D."/>
            <person name="Mirbahai L."/>
            <person name="Eastwood N."/>
            <person name="Colbourne J.K."/>
            <person name="Zhou J."/>
            <person name="Mallon E."/>
            <person name="Orsini L."/>
        </authorList>
    </citation>
    <scope>NUCLEOTIDE SEQUENCE [LARGE SCALE GENOMIC DNA]</scope>
    <source>
        <strain evidence="1">LRV0_1</strain>
    </source>
</reference>
<comment type="caution">
    <text evidence="1">The sequence shown here is derived from an EMBL/GenBank/DDBJ whole genome shotgun (WGS) entry which is preliminary data.</text>
</comment>
<evidence type="ECO:0000313" key="1">
    <source>
        <dbReference type="EMBL" id="KAK4006437.1"/>
    </source>
</evidence>
<protein>
    <submittedName>
        <fullName evidence="1">Uncharacterized protein</fullName>
    </submittedName>
</protein>
<keyword evidence="2" id="KW-1185">Reference proteome</keyword>
<gene>
    <name evidence="1" type="ORF">OUZ56_011590</name>
</gene>
<accession>A0ABQ9Z0J5</accession>